<comment type="caution">
    <text evidence="4">The sequence shown here is derived from an EMBL/GenBank/DDBJ whole genome shotgun (WGS) entry which is preliminary data.</text>
</comment>
<dbReference type="GO" id="GO:0004445">
    <property type="term" value="F:inositol-polyphosphate 5-phosphatase activity"/>
    <property type="evidence" value="ECO:0007669"/>
    <property type="project" value="InterPro"/>
</dbReference>
<evidence type="ECO:0000313" key="5">
    <source>
        <dbReference type="Proteomes" id="UP000325081"/>
    </source>
</evidence>
<reference evidence="5" key="1">
    <citation type="journal article" date="2019" name="Curr. Biol.">
        <title>Genome Sequence of Striga asiatica Provides Insight into the Evolution of Plant Parasitism.</title>
        <authorList>
            <person name="Yoshida S."/>
            <person name="Kim S."/>
            <person name="Wafula E.K."/>
            <person name="Tanskanen J."/>
            <person name="Kim Y.M."/>
            <person name="Honaas L."/>
            <person name="Yang Z."/>
            <person name="Spallek T."/>
            <person name="Conn C.E."/>
            <person name="Ichihashi Y."/>
            <person name="Cheong K."/>
            <person name="Cui S."/>
            <person name="Der J.P."/>
            <person name="Gundlach H."/>
            <person name="Jiao Y."/>
            <person name="Hori C."/>
            <person name="Ishida J.K."/>
            <person name="Kasahara H."/>
            <person name="Kiba T."/>
            <person name="Kim M.S."/>
            <person name="Koo N."/>
            <person name="Laohavisit A."/>
            <person name="Lee Y.H."/>
            <person name="Lumba S."/>
            <person name="McCourt P."/>
            <person name="Mortimer J.C."/>
            <person name="Mutuku J.M."/>
            <person name="Nomura T."/>
            <person name="Sasaki-Sekimoto Y."/>
            <person name="Seto Y."/>
            <person name="Wang Y."/>
            <person name="Wakatake T."/>
            <person name="Sakakibara H."/>
            <person name="Demura T."/>
            <person name="Yamaguchi S."/>
            <person name="Yoneyama K."/>
            <person name="Manabe R.I."/>
            <person name="Nelson D.C."/>
            <person name="Schulman A.H."/>
            <person name="Timko M.P."/>
            <person name="dePamphilis C.W."/>
            <person name="Choi D."/>
            <person name="Shirasu K."/>
        </authorList>
    </citation>
    <scope>NUCLEOTIDE SEQUENCE [LARGE SCALE GENOMIC DNA]</scope>
    <source>
        <strain evidence="5">cv. UVA1</strain>
    </source>
</reference>
<dbReference type="PANTHER" id="PTHR45666">
    <property type="entry name" value="TYPE IV INOSITOL POLYPHOSPHATE 5-PHOSPHATASE 9"/>
    <property type="match status" value="1"/>
</dbReference>
<dbReference type="OrthoDB" id="62798at2759"/>
<keyword evidence="5" id="KW-1185">Reference proteome</keyword>
<dbReference type="InterPro" id="IPR000300">
    <property type="entry name" value="IPPc"/>
</dbReference>
<dbReference type="GO" id="GO:0034485">
    <property type="term" value="F:phosphatidylinositol-3,4,5-trisphosphate 5-phosphatase activity"/>
    <property type="evidence" value="ECO:0007669"/>
    <property type="project" value="TreeGrafter"/>
</dbReference>
<dbReference type="SMART" id="SM00128">
    <property type="entry name" value="IPPc"/>
    <property type="match status" value="1"/>
</dbReference>
<dbReference type="SUPFAM" id="SSF56219">
    <property type="entry name" value="DNase I-like"/>
    <property type="match status" value="1"/>
</dbReference>
<dbReference type="AlphaFoldDB" id="A0A5A7P759"/>
<dbReference type="Gene3D" id="3.60.10.10">
    <property type="entry name" value="Endonuclease/exonuclease/phosphatase"/>
    <property type="match status" value="1"/>
</dbReference>
<accession>A0A5A7P759</accession>
<comment type="similarity">
    <text evidence="1">Belongs to the inositol polyphosphate 5-phosphatase family.</text>
</comment>
<gene>
    <name evidence="4" type="ORF">STAS_04444</name>
</gene>
<dbReference type="InterPro" id="IPR045849">
    <property type="entry name" value="IP5P_plant"/>
</dbReference>
<dbReference type="Proteomes" id="UP000325081">
    <property type="component" value="Unassembled WGS sequence"/>
</dbReference>
<proteinExistence type="inferred from homology"/>
<organism evidence="4 5">
    <name type="scientific">Striga asiatica</name>
    <name type="common">Asiatic witchweed</name>
    <name type="synonym">Buchnera asiatica</name>
    <dbReference type="NCBI Taxonomy" id="4170"/>
    <lineage>
        <taxon>Eukaryota</taxon>
        <taxon>Viridiplantae</taxon>
        <taxon>Streptophyta</taxon>
        <taxon>Embryophyta</taxon>
        <taxon>Tracheophyta</taxon>
        <taxon>Spermatophyta</taxon>
        <taxon>Magnoliopsida</taxon>
        <taxon>eudicotyledons</taxon>
        <taxon>Gunneridae</taxon>
        <taxon>Pentapetalae</taxon>
        <taxon>asterids</taxon>
        <taxon>lamiids</taxon>
        <taxon>Lamiales</taxon>
        <taxon>Orobanchaceae</taxon>
        <taxon>Buchnereae</taxon>
        <taxon>Striga</taxon>
    </lineage>
</organism>
<keyword evidence="2" id="KW-0378">Hydrolase</keyword>
<dbReference type="PANTHER" id="PTHR45666:SF15">
    <property type="entry name" value="TYPE I INOSITOL POLYPHOSPHATE 5-PHOSPHATASE 8"/>
    <property type="match status" value="1"/>
</dbReference>
<feature type="domain" description="Inositol polyphosphate-related phosphatase" evidence="3">
    <location>
        <begin position="75"/>
        <end position="440"/>
    </location>
</feature>
<evidence type="ECO:0000256" key="1">
    <source>
        <dbReference type="ARBA" id="ARBA00010768"/>
    </source>
</evidence>
<sequence length="466" mass="52814">MRAEPRNPKSSWPTVVVRKWLNMKTVFQRRRKSCGDDGLYVVVPEELSEEWSIQTRGDDQRPGFDQIVPFVPSTTNLRMLVGTWNVGGKSPHDGLNLNDWLKTKSPADIYVLGFQEIVPLNAGNVLGPEDCGPAQKWLSLIRQALNRNPEDSVSKQSLTPNNQYSNPRVSFSDLLSLEDDLENLRSISCSGEEGSPGPPNGDWTKHHSARQHNKYCLAASKQMVGIFLCVWVRQDLYHHISSLKVSCVGRGIMGYLGNKGAISVSMVLDKTTFCFVCTHLASGDKGSDAIRRNLDVMEIMKRTRFSHPFGIPGKPMPPENIFDHDKIIWFGDLNYRLASSCGDTYELLQKNDWQALLEKDELRIEQKAGRIFKGWEEGEIFFAPTYKYITDSDHYVVQMCDRILWKGEGIKQMCYVRAESRFSDHRPVCSLFSVQSRKLGAVYRPPKGSWTRTSRANNEATRLGCV</sequence>
<dbReference type="GO" id="GO:0004439">
    <property type="term" value="F:phosphatidylinositol-4,5-bisphosphate 5-phosphatase activity"/>
    <property type="evidence" value="ECO:0007669"/>
    <property type="project" value="TreeGrafter"/>
</dbReference>
<dbReference type="GO" id="GO:0046856">
    <property type="term" value="P:phosphatidylinositol dephosphorylation"/>
    <property type="evidence" value="ECO:0007669"/>
    <property type="project" value="InterPro"/>
</dbReference>
<evidence type="ECO:0000256" key="2">
    <source>
        <dbReference type="ARBA" id="ARBA00022801"/>
    </source>
</evidence>
<name>A0A5A7P759_STRAF</name>
<evidence type="ECO:0000313" key="4">
    <source>
        <dbReference type="EMBL" id="GER28635.1"/>
    </source>
</evidence>
<protein>
    <submittedName>
        <fullName evidence="4">Type I inositol polyphosphate 5-phosphatase</fullName>
    </submittedName>
</protein>
<evidence type="ECO:0000259" key="3">
    <source>
        <dbReference type="SMART" id="SM00128"/>
    </source>
</evidence>
<dbReference type="InterPro" id="IPR036691">
    <property type="entry name" value="Endo/exonu/phosph_ase_sf"/>
</dbReference>
<dbReference type="Pfam" id="PF22669">
    <property type="entry name" value="Exo_endo_phos2"/>
    <property type="match status" value="2"/>
</dbReference>
<dbReference type="EMBL" id="BKCP01002891">
    <property type="protein sequence ID" value="GER28635.1"/>
    <property type="molecule type" value="Genomic_DNA"/>
</dbReference>